<name>A0ABQ3HUJ3_9SPHI</name>
<reference evidence="2" key="1">
    <citation type="journal article" date="2019" name="Int. J. Syst. Evol. Microbiol.">
        <title>The Global Catalogue of Microorganisms (GCM) 10K type strain sequencing project: providing services to taxonomists for standard genome sequencing and annotation.</title>
        <authorList>
            <consortium name="The Broad Institute Genomics Platform"/>
            <consortium name="The Broad Institute Genome Sequencing Center for Infectious Disease"/>
            <person name="Wu L."/>
            <person name="Ma J."/>
        </authorList>
    </citation>
    <scope>NUCLEOTIDE SEQUENCE [LARGE SCALE GENOMIC DNA]</scope>
    <source>
        <strain evidence="2">CGMCC 1.12966</strain>
    </source>
</reference>
<gene>
    <name evidence="1" type="ORF">GCM10017764_17870</name>
</gene>
<organism evidence="1 2">
    <name type="scientific">Sphingobacterium griseoflavum</name>
    <dbReference type="NCBI Taxonomy" id="1474952"/>
    <lineage>
        <taxon>Bacteria</taxon>
        <taxon>Pseudomonadati</taxon>
        <taxon>Bacteroidota</taxon>
        <taxon>Sphingobacteriia</taxon>
        <taxon>Sphingobacteriales</taxon>
        <taxon>Sphingobacteriaceae</taxon>
        <taxon>Sphingobacterium</taxon>
    </lineage>
</organism>
<evidence type="ECO:0000313" key="2">
    <source>
        <dbReference type="Proteomes" id="UP000620550"/>
    </source>
</evidence>
<dbReference type="EMBL" id="BNAF01000006">
    <property type="protein sequence ID" value="GHE35074.1"/>
    <property type="molecule type" value="Genomic_DNA"/>
</dbReference>
<sequence length="97" mass="11106">MKSFSAFNIQITQTTFTGDKIKIAKILNRPIIIHDFKLGPSKHFKNECLTLQIEYNGTKHICFSGSSKLIEQIKQVPPDGLPFQATIEKEDEMYLFT</sequence>
<evidence type="ECO:0000313" key="1">
    <source>
        <dbReference type="EMBL" id="GHE35074.1"/>
    </source>
</evidence>
<comment type="caution">
    <text evidence="1">The sequence shown here is derived from an EMBL/GenBank/DDBJ whole genome shotgun (WGS) entry which is preliminary data.</text>
</comment>
<keyword evidence="2" id="KW-1185">Reference proteome</keyword>
<accession>A0ABQ3HUJ3</accession>
<proteinExistence type="predicted"/>
<dbReference type="Proteomes" id="UP000620550">
    <property type="component" value="Unassembled WGS sequence"/>
</dbReference>
<protein>
    <submittedName>
        <fullName evidence="1">Uncharacterized protein</fullName>
    </submittedName>
</protein>